<keyword evidence="3 6" id="KW-0812">Transmembrane</keyword>
<feature type="transmembrane region" description="Helical" evidence="6">
    <location>
        <begin position="82"/>
        <end position="104"/>
    </location>
</feature>
<evidence type="ECO:0000256" key="1">
    <source>
        <dbReference type="ARBA" id="ARBA00004651"/>
    </source>
</evidence>
<keyword evidence="5 6" id="KW-0472">Membrane</keyword>
<dbReference type="EMBL" id="JARIHO010000020">
    <property type="protein sequence ID" value="KAJ7347115.1"/>
    <property type="molecule type" value="Genomic_DNA"/>
</dbReference>
<evidence type="ECO:0000256" key="4">
    <source>
        <dbReference type="ARBA" id="ARBA00022989"/>
    </source>
</evidence>
<dbReference type="InterPro" id="IPR003807">
    <property type="entry name" value="DUF202"/>
</dbReference>
<feature type="domain" description="DUF202" evidence="7">
    <location>
        <begin position="21"/>
        <end position="107"/>
    </location>
</feature>
<gene>
    <name evidence="8" type="ORF">DFH08DRAFT_209646</name>
</gene>
<evidence type="ECO:0000256" key="6">
    <source>
        <dbReference type="SAM" id="Phobius"/>
    </source>
</evidence>
<dbReference type="GO" id="GO:0005886">
    <property type="term" value="C:plasma membrane"/>
    <property type="evidence" value="ECO:0007669"/>
    <property type="project" value="UniProtKB-SubCell"/>
</dbReference>
<keyword evidence="2" id="KW-1003">Cell membrane</keyword>
<dbReference type="PANTHER" id="PTHR34187">
    <property type="entry name" value="FGR18P"/>
    <property type="match status" value="1"/>
</dbReference>
<dbReference type="Proteomes" id="UP001218218">
    <property type="component" value="Unassembled WGS sequence"/>
</dbReference>
<feature type="transmembrane region" description="Helical" evidence="6">
    <location>
        <begin position="116"/>
        <end position="137"/>
    </location>
</feature>
<evidence type="ECO:0000259" key="7">
    <source>
        <dbReference type="Pfam" id="PF02656"/>
    </source>
</evidence>
<comment type="subcellular location">
    <subcellularLocation>
        <location evidence="1">Cell membrane</location>
        <topology evidence="1">Multi-pass membrane protein</topology>
    </subcellularLocation>
</comment>
<keyword evidence="4 6" id="KW-1133">Transmembrane helix</keyword>
<name>A0AAD7A0I9_9AGAR</name>
<evidence type="ECO:0000256" key="3">
    <source>
        <dbReference type="ARBA" id="ARBA00022692"/>
    </source>
</evidence>
<reference evidence="8" key="1">
    <citation type="submission" date="2023-03" db="EMBL/GenBank/DDBJ databases">
        <title>Massive genome expansion in bonnet fungi (Mycena s.s.) driven by repeated elements and novel gene families across ecological guilds.</title>
        <authorList>
            <consortium name="Lawrence Berkeley National Laboratory"/>
            <person name="Harder C.B."/>
            <person name="Miyauchi S."/>
            <person name="Viragh M."/>
            <person name="Kuo A."/>
            <person name="Thoen E."/>
            <person name="Andreopoulos B."/>
            <person name="Lu D."/>
            <person name="Skrede I."/>
            <person name="Drula E."/>
            <person name="Henrissat B."/>
            <person name="Morin E."/>
            <person name="Kohler A."/>
            <person name="Barry K."/>
            <person name="LaButti K."/>
            <person name="Morin E."/>
            <person name="Salamov A."/>
            <person name="Lipzen A."/>
            <person name="Mereny Z."/>
            <person name="Hegedus B."/>
            <person name="Baldrian P."/>
            <person name="Stursova M."/>
            <person name="Weitz H."/>
            <person name="Taylor A."/>
            <person name="Grigoriev I.V."/>
            <person name="Nagy L.G."/>
            <person name="Martin F."/>
            <person name="Kauserud H."/>
        </authorList>
    </citation>
    <scope>NUCLEOTIDE SEQUENCE</scope>
    <source>
        <strain evidence="8">CBHHK002</strain>
    </source>
</reference>
<evidence type="ECO:0000313" key="9">
    <source>
        <dbReference type="Proteomes" id="UP001218218"/>
    </source>
</evidence>
<evidence type="ECO:0000256" key="5">
    <source>
        <dbReference type="ARBA" id="ARBA00023136"/>
    </source>
</evidence>
<accession>A0AAD7A0I9</accession>
<keyword evidence="9" id="KW-1185">Reference proteome</keyword>
<evidence type="ECO:0000256" key="2">
    <source>
        <dbReference type="ARBA" id="ARBA00022475"/>
    </source>
</evidence>
<sequence length="150" mass="15917">MSRILARFRTPVYKNTGSVARDHLASERTFLAWLRTGLGFVALGTAIERFSQLDVAKVLPTVTVKSESQTSGRSRGDDSSDALVGALLGTGSGSIIYGTARYFSTMRLLQQGLFKPAYYGAGSMGVAVAGLVGTIYCSAQRAGSVRQVTI</sequence>
<dbReference type="PANTHER" id="PTHR34187:SF2">
    <property type="entry name" value="DUF202 DOMAIN-CONTAINING PROTEIN"/>
    <property type="match status" value="1"/>
</dbReference>
<dbReference type="AlphaFoldDB" id="A0AAD7A0I9"/>
<protein>
    <recommendedName>
        <fullName evidence="7">DUF202 domain-containing protein</fullName>
    </recommendedName>
</protein>
<dbReference type="InterPro" id="IPR052053">
    <property type="entry name" value="IM_YidH-like"/>
</dbReference>
<organism evidence="8 9">
    <name type="scientific">Mycena albidolilacea</name>
    <dbReference type="NCBI Taxonomy" id="1033008"/>
    <lineage>
        <taxon>Eukaryota</taxon>
        <taxon>Fungi</taxon>
        <taxon>Dikarya</taxon>
        <taxon>Basidiomycota</taxon>
        <taxon>Agaricomycotina</taxon>
        <taxon>Agaricomycetes</taxon>
        <taxon>Agaricomycetidae</taxon>
        <taxon>Agaricales</taxon>
        <taxon>Marasmiineae</taxon>
        <taxon>Mycenaceae</taxon>
        <taxon>Mycena</taxon>
    </lineage>
</organism>
<comment type="caution">
    <text evidence="8">The sequence shown here is derived from an EMBL/GenBank/DDBJ whole genome shotgun (WGS) entry which is preliminary data.</text>
</comment>
<evidence type="ECO:0000313" key="8">
    <source>
        <dbReference type="EMBL" id="KAJ7347115.1"/>
    </source>
</evidence>
<proteinExistence type="predicted"/>
<dbReference type="Pfam" id="PF02656">
    <property type="entry name" value="DUF202"/>
    <property type="match status" value="1"/>
</dbReference>